<sequence length="216" mass="22665">MFDDRAASYDESAFHRALAQRVVEFSGAAAADSVLDVATGTGLVLRAVPASPSRRLAGVDVSAGMLAVARERLPEAELVLVDAAGPLPFAPASFRLITCVTALHLLPDPEAALRSWRPLLADDGRVVIAGFRTDEATEVPAVAAALQGGAERHPHSAHTHLHERLGTPDRLSALAEAAGYTVARSETWVRPEPLEVCLIAELVPTDAASTPRSSGV</sequence>
<gene>
    <name evidence="2" type="ORF">FPZ11_00380</name>
</gene>
<dbReference type="OrthoDB" id="9805171at2"/>
<dbReference type="Proteomes" id="UP000320216">
    <property type="component" value="Chromosome"/>
</dbReference>
<evidence type="ECO:0000259" key="1">
    <source>
        <dbReference type="Pfam" id="PF13649"/>
    </source>
</evidence>
<protein>
    <submittedName>
        <fullName evidence="2">Methyltransferase domain-containing protein</fullName>
    </submittedName>
</protein>
<dbReference type="GO" id="GO:0008168">
    <property type="term" value="F:methyltransferase activity"/>
    <property type="evidence" value="ECO:0007669"/>
    <property type="project" value="UniProtKB-KW"/>
</dbReference>
<dbReference type="EMBL" id="CP042305">
    <property type="protein sequence ID" value="QDZ16583.1"/>
    <property type="molecule type" value="Genomic_DNA"/>
</dbReference>
<dbReference type="InterPro" id="IPR029063">
    <property type="entry name" value="SAM-dependent_MTases_sf"/>
</dbReference>
<proteinExistence type="predicted"/>
<accession>A0A5B8M828</accession>
<dbReference type="Gene3D" id="3.40.50.150">
    <property type="entry name" value="Vaccinia Virus protein VP39"/>
    <property type="match status" value="1"/>
</dbReference>
<evidence type="ECO:0000313" key="3">
    <source>
        <dbReference type="Proteomes" id="UP000320216"/>
    </source>
</evidence>
<dbReference type="InterPro" id="IPR041698">
    <property type="entry name" value="Methyltransf_25"/>
</dbReference>
<dbReference type="PANTHER" id="PTHR43591">
    <property type="entry name" value="METHYLTRANSFERASE"/>
    <property type="match status" value="1"/>
</dbReference>
<dbReference type="SUPFAM" id="SSF53335">
    <property type="entry name" value="S-adenosyl-L-methionine-dependent methyltransferases"/>
    <property type="match status" value="1"/>
</dbReference>
<dbReference type="Pfam" id="PF13649">
    <property type="entry name" value="Methyltransf_25"/>
    <property type="match status" value="1"/>
</dbReference>
<keyword evidence="2" id="KW-0808">Transferase</keyword>
<name>A0A5B8M828_9MICO</name>
<keyword evidence="2" id="KW-0489">Methyltransferase</keyword>
<dbReference type="GO" id="GO:0032259">
    <property type="term" value="P:methylation"/>
    <property type="evidence" value="ECO:0007669"/>
    <property type="project" value="UniProtKB-KW"/>
</dbReference>
<dbReference type="CDD" id="cd02440">
    <property type="entry name" value="AdoMet_MTases"/>
    <property type="match status" value="1"/>
</dbReference>
<dbReference type="PANTHER" id="PTHR43591:SF99">
    <property type="entry name" value="OS06G0646000 PROTEIN"/>
    <property type="match status" value="1"/>
</dbReference>
<dbReference type="AlphaFoldDB" id="A0A5B8M828"/>
<feature type="domain" description="Methyltransferase" evidence="1">
    <location>
        <begin position="34"/>
        <end position="124"/>
    </location>
</feature>
<dbReference type="KEGG" id="huw:FPZ11_00380"/>
<organism evidence="2 3">
    <name type="scientific">Humibacter ginsenosidimutans</name>
    <dbReference type="NCBI Taxonomy" id="2599293"/>
    <lineage>
        <taxon>Bacteria</taxon>
        <taxon>Bacillati</taxon>
        <taxon>Actinomycetota</taxon>
        <taxon>Actinomycetes</taxon>
        <taxon>Micrococcales</taxon>
        <taxon>Microbacteriaceae</taxon>
        <taxon>Humibacter</taxon>
    </lineage>
</organism>
<evidence type="ECO:0000313" key="2">
    <source>
        <dbReference type="EMBL" id="QDZ16583.1"/>
    </source>
</evidence>
<reference evidence="2 3" key="1">
    <citation type="submission" date="2019-07" db="EMBL/GenBank/DDBJ databases">
        <title>Full genome sequence of Humibacter sp. WJ7-1.</title>
        <authorList>
            <person name="Im W.-T."/>
        </authorList>
    </citation>
    <scope>NUCLEOTIDE SEQUENCE [LARGE SCALE GENOMIC DNA]</scope>
    <source>
        <strain evidence="2 3">WJ7-1</strain>
    </source>
</reference>
<keyword evidence="3" id="KW-1185">Reference proteome</keyword>